<dbReference type="PRINTS" id="PR00840">
    <property type="entry name" value="Y06768FAMILY"/>
</dbReference>
<evidence type="ECO:0000313" key="6">
    <source>
        <dbReference type="Proteomes" id="UP000318231"/>
    </source>
</evidence>
<proteinExistence type="predicted"/>
<evidence type="ECO:0000313" key="7">
    <source>
        <dbReference type="Proteomes" id="UP001201240"/>
    </source>
</evidence>
<evidence type="ECO:0000259" key="3">
    <source>
        <dbReference type="Pfam" id="PF04200"/>
    </source>
</evidence>
<dbReference type="NCBIfam" id="NF045842">
    <property type="entry name" value="MIP_near_MIB"/>
    <property type="match status" value="1"/>
</dbReference>
<sequence>MKKLKLITLSLSPIPIVAIMATACSTTKKEKEVDHKQDELTTINSNLQLEYPQNKDIETSAAIKEEIKPLNLPSGVVFSIKEISPKADDESTLIVKYTLKKGNITKEFKKEINGFKKIRKDQNISNLKDMHDDFKTIFNNIKLKDTFDFKLKGLFNSNFGEYDKLLPSQIINNFAQGVETRINTNQDRLGIEVIDVSYPNRNFGSANREGNLKMSLLVTDKKTKQVFIKSIIAYGFKTNAMGLDENGSIPGGGADLVKPKVDENNYFNKTQLERYEIDNQAYLNGLKGQHMGKTWQQVRPELGDNEQKIKEFDEKAKGVSQDAYASAAYKGFTLPVYDKNGDFKGLSINESSYGQARSWVDTRGRDEWKTTGLPRTLPNEKYRDEALQTLGISSLTLKDGKKDTWDKSSGTTWILDYQKTNDDKYPTKWYFATNLHVADTITDKTTSIDLMKLMDSVKTKTTLRLSNLDENIYRFGLASKNNEFLLNHGLKKIYDGRDFLKTKPTEYLTEQQKEKYKDAGSFVDFAVFELDFEQLKLLSVWNNQLNSNGGVITKYDHSSAQDLAKIITSDYANHSDKQIKFLPKSYLNDYSKIDVPLKYKQEDAKTWFKKYDELFALGWPNSTRDGFFERYVDDDQTKYRTTDNFSLWTNSDYRFFGKLTEQEGGQPAFPTERTERGNYLSYAIGYRSFIDKPGVLDAFISAPHTGNDLYKSLDGKKYINMGLEYMPRHYAPAGGASGSSVRNQNNEIVGIYHVSNEFASTGLATAFRSEGYDYQGLYGNYNLPQYDLIYGGGKDQTEKKSYREAMKDIYQNNNIKTALFPNGFDQYDEKFKFNNNQSK</sequence>
<keyword evidence="1" id="KW-0732">Signal</keyword>
<feature type="signal peptide" evidence="1">
    <location>
        <begin position="1"/>
        <end position="23"/>
    </location>
</feature>
<dbReference type="PROSITE" id="PS51257">
    <property type="entry name" value="PROKAR_LIPOPROTEIN"/>
    <property type="match status" value="1"/>
</dbReference>
<reference evidence="5 6" key="1">
    <citation type="submission" date="2019-07" db="EMBL/GenBank/DDBJ databases">
        <title>Comparative genomics of three clinical Ureaplasma species: analysis of their core genomes and virulence factors.</title>
        <authorList>
            <person name="Yang T."/>
            <person name="Zhang Y."/>
            <person name="Li X."/>
            <person name="Kong Y."/>
            <person name="Yu H."/>
            <person name="Ruan Z."/>
            <person name="Xie X."/>
            <person name="Zhang J."/>
        </authorList>
    </citation>
    <scope>NUCLEOTIDE SEQUENCE [LARGE SCALE GENOMIC DNA]</scope>
    <source>
        <strain evidence="5 6">132</strain>
    </source>
</reference>
<reference evidence="4 7" key="2">
    <citation type="submission" date="2021-10" db="EMBL/GenBank/DDBJ databases">
        <title>Sequencing the mobilome of antimicrobial resistant bacterial isolates spanning a range of GC content: The potential of a sustainable low cost, low infrastructure approach for surveillance with Oxford Nanopore sequencing.</title>
        <authorList>
            <person name="Sands K."/>
        </authorList>
    </citation>
    <scope>NUCLEOTIDE SEQUENCE [LARGE SCALE GENOMIC DNA]</scope>
    <source>
        <strain evidence="4 7">MIN-202</strain>
    </source>
</reference>
<evidence type="ECO:0008006" key="8">
    <source>
        <dbReference type="Google" id="ProtNLM"/>
    </source>
</evidence>
<feature type="domain" description="DUF31" evidence="2">
    <location>
        <begin position="379"/>
        <end position="753"/>
    </location>
</feature>
<feature type="chain" id="PRO_5042888859" description="DUF31 domain-containing protein" evidence="1">
    <location>
        <begin position="24"/>
        <end position="839"/>
    </location>
</feature>
<organism evidence="5 6">
    <name type="scientific">Ureaplasma urealyticum</name>
    <name type="common">Ureaplasma urealyticum biotype 2</name>
    <dbReference type="NCBI Taxonomy" id="2130"/>
    <lineage>
        <taxon>Bacteria</taxon>
        <taxon>Bacillati</taxon>
        <taxon>Mycoplasmatota</taxon>
        <taxon>Mycoplasmoidales</taxon>
        <taxon>Mycoplasmoidaceae</taxon>
        <taxon>Ureaplasma</taxon>
    </lineage>
</organism>
<dbReference type="Proteomes" id="UP000318231">
    <property type="component" value="Chromosome"/>
</dbReference>
<dbReference type="InterPro" id="IPR022382">
    <property type="entry name" value="Mycoplasma_peptidase_DUF31"/>
</dbReference>
<dbReference type="NCBIfam" id="NF045841">
    <property type="entry name" value="Ig_SerProt_MIP"/>
    <property type="match status" value="1"/>
</dbReference>
<dbReference type="Pfam" id="PF01732">
    <property type="entry name" value="Mycop_pep_DUF31"/>
    <property type="match status" value="1"/>
</dbReference>
<dbReference type="EMBL" id="CP041200">
    <property type="protein sequence ID" value="QDI64635.1"/>
    <property type="molecule type" value="Genomic_DNA"/>
</dbReference>
<dbReference type="GeneID" id="93848535"/>
<accession>A0AAP9D769</accession>
<name>A0AAP9D769_UREUR</name>
<dbReference type="AlphaFoldDB" id="A0AAP9D769"/>
<dbReference type="Gene3D" id="3.10.450.270">
    <property type="match status" value="1"/>
</dbReference>
<evidence type="ECO:0000313" key="5">
    <source>
        <dbReference type="EMBL" id="QDI64635.1"/>
    </source>
</evidence>
<feature type="domain" description="Lipoprotein-associated type-17" evidence="3">
    <location>
        <begin position="40"/>
        <end position="117"/>
    </location>
</feature>
<evidence type="ECO:0000256" key="1">
    <source>
        <dbReference type="SAM" id="SignalP"/>
    </source>
</evidence>
<dbReference type="EMBL" id="JAJBIS010000001">
    <property type="protein sequence ID" value="MCF1348727.1"/>
    <property type="molecule type" value="Genomic_DNA"/>
</dbReference>
<protein>
    <recommendedName>
        <fullName evidence="8">DUF31 domain-containing protein</fullName>
    </recommendedName>
</protein>
<dbReference type="InterPro" id="IPR022381">
    <property type="entry name" value="Uncharacterised_MG067"/>
</dbReference>
<gene>
    <name evidence="5" type="ORF">FJM05_00215</name>
    <name evidence="4" type="ORF">LH652_00225</name>
</gene>
<dbReference type="Proteomes" id="UP001201240">
    <property type="component" value="Unassembled WGS sequence"/>
</dbReference>
<dbReference type="InterPro" id="IPR007326">
    <property type="entry name" value="Lipoprotein-assoc_dom"/>
</dbReference>
<dbReference type="RefSeq" id="WP_004025974.1">
    <property type="nucleotide sequence ID" value="NZ_CP039963.1"/>
</dbReference>
<evidence type="ECO:0000259" key="2">
    <source>
        <dbReference type="Pfam" id="PF01732"/>
    </source>
</evidence>
<dbReference type="Pfam" id="PF04200">
    <property type="entry name" value="Lipoprotein_17"/>
    <property type="match status" value="1"/>
</dbReference>
<evidence type="ECO:0000313" key="4">
    <source>
        <dbReference type="EMBL" id="MCF1348727.1"/>
    </source>
</evidence>